<dbReference type="AlphaFoldDB" id="W9R330"/>
<name>W9R330_9ROSA</name>
<accession>W9R330</accession>
<evidence type="ECO:0000313" key="1">
    <source>
        <dbReference type="EMBL" id="EXB53532.1"/>
    </source>
</evidence>
<dbReference type="Proteomes" id="UP000030645">
    <property type="component" value="Unassembled WGS sequence"/>
</dbReference>
<gene>
    <name evidence="1" type="ORF">L484_007903</name>
</gene>
<evidence type="ECO:0000313" key="2">
    <source>
        <dbReference type="Proteomes" id="UP000030645"/>
    </source>
</evidence>
<reference evidence="2" key="1">
    <citation type="submission" date="2013-01" db="EMBL/GenBank/DDBJ databases">
        <title>Draft Genome Sequence of a Mulberry Tree, Morus notabilis C.K. Schneid.</title>
        <authorList>
            <person name="He N."/>
            <person name="Zhao S."/>
        </authorList>
    </citation>
    <scope>NUCLEOTIDE SEQUENCE</scope>
</reference>
<keyword evidence="2" id="KW-1185">Reference proteome</keyword>
<protein>
    <submittedName>
        <fullName evidence="1">Uncharacterized protein</fullName>
    </submittedName>
</protein>
<proteinExistence type="predicted"/>
<dbReference type="EMBL" id="KE344093">
    <property type="protein sequence ID" value="EXB53532.1"/>
    <property type="molecule type" value="Genomic_DNA"/>
</dbReference>
<organism evidence="1 2">
    <name type="scientific">Morus notabilis</name>
    <dbReference type="NCBI Taxonomy" id="981085"/>
    <lineage>
        <taxon>Eukaryota</taxon>
        <taxon>Viridiplantae</taxon>
        <taxon>Streptophyta</taxon>
        <taxon>Embryophyta</taxon>
        <taxon>Tracheophyta</taxon>
        <taxon>Spermatophyta</taxon>
        <taxon>Magnoliopsida</taxon>
        <taxon>eudicotyledons</taxon>
        <taxon>Gunneridae</taxon>
        <taxon>Pentapetalae</taxon>
        <taxon>rosids</taxon>
        <taxon>fabids</taxon>
        <taxon>Rosales</taxon>
        <taxon>Moraceae</taxon>
        <taxon>Moreae</taxon>
        <taxon>Morus</taxon>
    </lineage>
</organism>
<sequence length="60" mass="6902">MAGNDERKREEARILAMAEGNEMDSKSNWSLAVVVNVRRVCRIKRVEREKKRGEMGGKEP</sequence>